<dbReference type="NCBIfam" id="TIGR00666">
    <property type="entry name" value="PBP4"/>
    <property type="match status" value="1"/>
</dbReference>
<evidence type="ECO:0000313" key="4">
    <source>
        <dbReference type="Proteomes" id="UP001500305"/>
    </source>
</evidence>
<organism evidence="3 4">
    <name type="scientific">Kitasatospora cystarginea</name>
    <dbReference type="NCBI Taxonomy" id="58350"/>
    <lineage>
        <taxon>Bacteria</taxon>
        <taxon>Bacillati</taxon>
        <taxon>Actinomycetota</taxon>
        <taxon>Actinomycetes</taxon>
        <taxon>Kitasatosporales</taxon>
        <taxon>Streptomycetaceae</taxon>
        <taxon>Kitasatospora</taxon>
    </lineage>
</organism>
<dbReference type="SUPFAM" id="SSF56601">
    <property type="entry name" value="beta-lactamase/transpeptidase-like"/>
    <property type="match status" value="1"/>
</dbReference>
<comment type="caution">
    <text evidence="3">The sequence shown here is derived from an EMBL/GenBank/DDBJ whole genome shotgun (WGS) entry which is preliminary data.</text>
</comment>
<accession>A0ABN3EB83</accession>
<dbReference type="InterPro" id="IPR000667">
    <property type="entry name" value="Peptidase_S13"/>
</dbReference>
<dbReference type="PANTHER" id="PTHR30023">
    <property type="entry name" value="D-ALANYL-D-ALANINE CARBOXYPEPTIDASE"/>
    <property type="match status" value="1"/>
</dbReference>
<dbReference type="PRINTS" id="PR00922">
    <property type="entry name" value="DADACBPTASE3"/>
</dbReference>
<evidence type="ECO:0000256" key="1">
    <source>
        <dbReference type="ARBA" id="ARBA00006096"/>
    </source>
</evidence>
<dbReference type="InterPro" id="IPR012338">
    <property type="entry name" value="Beta-lactam/transpept-like"/>
</dbReference>
<keyword evidence="2" id="KW-0378">Hydrolase</keyword>
<name>A0ABN3EB83_9ACTN</name>
<sequence>MALATGGLASGGDLAFAHPSPAADRAGVPAAARAAATGGVVLAAPVAGADTLPTTAGLQRDLAQVLQDRGLGGLNFAIADGSTSRLLYGSGENTPATPASTTKLLTAVAALSLIPADTRISTRVVKGAAPGEITLVGGGDPTLSALPADRIQVGGLPVDAETAPASLAELARQTATALKAAGTGTVKLGYDTSLYSGPLLHKENDYANIAPVTPLMADEGKVDPTATIDAPSRYTDPADQTAETFAGLLKAQGITVDGKAQQASAAQGAQQLAEVKSPTIARLVERTLTTSDNTLAEALARQAALAAHEPASFDGAVAAVTEALQKLGVPMNGVVLGDGSGLYTGNLISPLVLAKVLSVAASPEHPELRPVLTGLPIAGFTGTLRTRFGASSGAQEAAGIVRAKTGTLADSGVYTLAGTVVDADGRVLVFAFMNKSTDGAATRAATDRAAARLAACGCR</sequence>
<keyword evidence="4" id="KW-1185">Reference proteome</keyword>
<dbReference type="Gene3D" id="3.40.710.10">
    <property type="entry name" value="DD-peptidase/beta-lactamase superfamily"/>
    <property type="match status" value="2"/>
</dbReference>
<evidence type="ECO:0008006" key="5">
    <source>
        <dbReference type="Google" id="ProtNLM"/>
    </source>
</evidence>
<dbReference type="Proteomes" id="UP001500305">
    <property type="component" value="Unassembled WGS sequence"/>
</dbReference>
<proteinExistence type="inferred from homology"/>
<reference evidence="3 4" key="1">
    <citation type="journal article" date="2019" name="Int. J. Syst. Evol. Microbiol.">
        <title>The Global Catalogue of Microorganisms (GCM) 10K type strain sequencing project: providing services to taxonomists for standard genome sequencing and annotation.</title>
        <authorList>
            <consortium name="The Broad Institute Genomics Platform"/>
            <consortium name="The Broad Institute Genome Sequencing Center for Infectious Disease"/>
            <person name="Wu L."/>
            <person name="Ma J."/>
        </authorList>
    </citation>
    <scope>NUCLEOTIDE SEQUENCE [LARGE SCALE GENOMIC DNA]</scope>
    <source>
        <strain evidence="3 4">JCM 7356</strain>
    </source>
</reference>
<dbReference type="Pfam" id="PF02113">
    <property type="entry name" value="Peptidase_S13"/>
    <property type="match status" value="2"/>
</dbReference>
<comment type="similarity">
    <text evidence="1">Belongs to the peptidase S13 family.</text>
</comment>
<protein>
    <recommendedName>
        <fullName evidence="5">D-alanyl-D-alanine carboxypeptidase/D-alanyl-D-alanine-endopeptidase</fullName>
    </recommendedName>
</protein>
<dbReference type="PANTHER" id="PTHR30023:SF0">
    <property type="entry name" value="PENICILLIN-SENSITIVE CARBOXYPEPTIDASE A"/>
    <property type="match status" value="1"/>
</dbReference>
<evidence type="ECO:0000256" key="2">
    <source>
        <dbReference type="ARBA" id="ARBA00022801"/>
    </source>
</evidence>
<dbReference type="EMBL" id="BAAATR010000017">
    <property type="protein sequence ID" value="GAA2252286.1"/>
    <property type="molecule type" value="Genomic_DNA"/>
</dbReference>
<dbReference type="RefSeq" id="WP_344637768.1">
    <property type="nucleotide sequence ID" value="NZ_BAAATR010000017.1"/>
</dbReference>
<evidence type="ECO:0000313" key="3">
    <source>
        <dbReference type="EMBL" id="GAA2252286.1"/>
    </source>
</evidence>
<gene>
    <name evidence="3" type="ORF">GCM10010430_39620</name>
</gene>